<accession>A0AAW0Q6Q8</accession>
<evidence type="ECO:0008006" key="5">
    <source>
        <dbReference type="Google" id="ProtNLM"/>
    </source>
</evidence>
<keyword evidence="4" id="KW-1185">Reference proteome</keyword>
<dbReference type="AlphaFoldDB" id="A0AAW0Q6Q8"/>
<evidence type="ECO:0000313" key="4">
    <source>
        <dbReference type="Proteomes" id="UP001392437"/>
    </source>
</evidence>
<reference evidence="3 4" key="1">
    <citation type="submission" date="2023-01" db="EMBL/GenBank/DDBJ databases">
        <title>Analysis of 21 Apiospora genomes using comparative genomics revels a genus with tremendous synthesis potential of carbohydrate active enzymes and secondary metabolites.</title>
        <authorList>
            <person name="Sorensen T."/>
        </authorList>
    </citation>
    <scope>NUCLEOTIDE SEQUENCE [LARGE SCALE GENOMIC DNA]</scope>
    <source>
        <strain evidence="3 4">CBS 117206</strain>
    </source>
</reference>
<dbReference type="EMBL" id="JAQQWP010000012">
    <property type="protein sequence ID" value="KAK8092998.1"/>
    <property type="molecule type" value="Genomic_DNA"/>
</dbReference>
<evidence type="ECO:0000313" key="3">
    <source>
        <dbReference type="EMBL" id="KAK8092998.1"/>
    </source>
</evidence>
<dbReference type="Proteomes" id="UP001392437">
    <property type="component" value="Unassembled WGS sequence"/>
</dbReference>
<protein>
    <recommendedName>
        <fullName evidence="5">Secreted protein</fullName>
    </recommendedName>
</protein>
<name>A0AAW0Q6Q8_9PEZI</name>
<feature type="compositionally biased region" description="Polar residues" evidence="1">
    <location>
        <begin position="55"/>
        <end position="67"/>
    </location>
</feature>
<evidence type="ECO:0000256" key="1">
    <source>
        <dbReference type="SAM" id="MobiDB-lite"/>
    </source>
</evidence>
<organism evidence="3 4">
    <name type="scientific">Apiospora kogelbergensis</name>
    <dbReference type="NCBI Taxonomy" id="1337665"/>
    <lineage>
        <taxon>Eukaryota</taxon>
        <taxon>Fungi</taxon>
        <taxon>Dikarya</taxon>
        <taxon>Ascomycota</taxon>
        <taxon>Pezizomycotina</taxon>
        <taxon>Sordariomycetes</taxon>
        <taxon>Xylariomycetidae</taxon>
        <taxon>Amphisphaeriales</taxon>
        <taxon>Apiosporaceae</taxon>
        <taxon>Apiospora</taxon>
    </lineage>
</organism>
<sequence>MQFSLAIAIQVVVFVSSIATLPLEGGTNPESRTVEVDVQQSTYNPNQKRTVEVDVQQNTYYPNQKRK</sequence>
<feature type="compositionally biased region" description="Polar residues" evidence="1">
    <location>
        <begin position="38"/>
        <end position="48"/>
    </location>
</feature>
<feature type="signal peptide" evidence="2">
    <location>
        <begin position="1"/>
        <end position="19"/>
    </location>
</feature>
<comment type="caution">
    <text evidence="3">The sequence shown here is derived from an EMBL/GenBank/DDBJ whole genome shotgun (WGS) entry which is preliminary data.</text>
</comment>
<proteinExistence type="predicted"/>
<evidence type="ECO:0000256" key="2">
    <source>
        <dbReference type="SAM" id="SignalP"/>
    </source>
</evidence>
<feature type="region of interest" description="Disordered" evidence="1">
    <location>
        <begin position="37"/>
        <end position="67"/>
    </location>
</feature>
<keyword evidence="2" id="KW-0732">Signal</keyword>
<feature type="chain" id="PRO_5043541841" description="Secreted protein" evidence="2">
    <location>
        <begin position="20"/>
        <end position="67"/>
    </location>
</feature>
<gene>
    <name evidence="3" type="ORF">PG999_014585</name>
</gene>